<dbReference type="Proteomes" id="UP000002358">
    <property type="component" value="Unassembled WGS sequence"/>
</dbReference>
<feature type="signal peptide" evidence="3">
    <location>
        <begin position="1"/>
        <end position="23"/>
    </location>
</feature>
<dbReference type="KEGG" id="nvi:107981322"/>
<dbReference type="InParanoid" id="A0A7M7QIV7"/>
<dbReference type="OrthoDB" id="6586065at2759"/>
<feature type="compositionally biased region" description="Low complexity" evidence="1">
    <location>
        <begin position="511"/>
        <end position="521"/>
    </location>
</feature>
<keyword evidence="2" id="KW-0472">Membrane</keyword>
<accession>A0A7M7QIV7</accession>
<dbReference type="SUPFAM" id="SSF53822">
    <property type="entry name" value="Periplasmic binding protein-like I"/>
    <property type="match status" value="1"/>
</dbReference>
<feature type="compositionally biased region" description="Basic and acidic residues" evidence="1">
    <location>
        <begin position="469"/>
        <end position="485"/>
    </location>
</feature>
<keyword evidence="2" id="KW-1133">Transmembrane helix</keyword>
<organism evidence="4 5">
    <name type="scientific">Nasonia vitripennis</name>
    <name type="common">Parasitic wasp</name>
    <dbReference type="NCBI Taxonomy" id="7425"/>
    <lineage>
        <taxon>Eukaryota</taxon>
        <taxon>Metazoa</taxon>
        <taxon>Ecdysozoa</taxon>
        <taxon>Arthropoda</taxon>
        <taxon>Hexapoda</taxon>
        <taxon>Insecta</taxon>
        <taxon>Pterygota</taxon>
        <taxon>Neoptera</taxon>
        <taxon>Endopterygota</taxon>
        <taxon>Hymenoptera</taxon>
        <taxon>Apocrita</taxon>
        <taxon>Proctotrupomorpha</taxon>
        <taxon>Chalcidoidea</taxon>
        <taxon>Pteromalidae</taxon>
        <taxon>Pteromalinae</taxon>
        <taxon>Nasonia</taxon>
    </lineage>
</organism>
<dbReference type="RefSeq" id="XP_031786237.1">
    <property type="nucleotide sequence ID" value="XM_031930377.2"/>
</dbReference>
<name>A0A7M7QIV7_NASVI</name>
<keyword evidence="2" id="KW-0812">Transmembrane</keyword>
<dbReference type="Gene3D" id="3.40.50.2300">
    <property type="match status" value="2"/>
</dbReference>
<keyword evidence="3" id="KW-0732">Signal</keyword>
<dbReference type="EnsemblMetazoa" id="XM_031930377">
    <property type="protein sequence ID" value="XP_031786237"/>
    <property type="gene ID" value="LOC107981322"/>
</dbReference>
<dbReference type="GeneID" id="107981322"/>
<feature type="region of interest" description="Disordered" evidence="1">
    <location>
        <begin position="468"/>
        <end position="521"/>
    </location>
</feature>
<keyword evidence="5" id="KW-1185">Reference proteome</keyword>
<feature type="chain" id="PRO_5029620035" evidence="3">
    <location>
        <begin position="24"/>
        <end position="521"/>
    </location>
</feature>
<dbReference type="AlphaFoldDB" id="A0A7M7QIV7"/>
<reference evidence="4" key="1">
    <citation type="submission" date="2021-01" db="UniProtKB">
        <authorList>
            <consortium name="EnsemblMetazoa"/>
        </authorList>
    </citation>
    <scope>IDENTIFICATION</scope>
</reference>
<evidence type="ECO:0000256" key="2">
    <source>
        <dbReference type="SAM" id="Phobius"/>
    </source>
</evidence>
<feature type="transmembrane region" description="Helical" evidence="2">
    <location>
        <begin position="431"/>
        <end position="457"/>
    </location>
</feature>
<dbReference type="InterPro" id="IPR028082">
    <property type="entry name" value="Peripla_BP_I"/>
</dbReference>
<evidence type="ECO:0000256" key="3">
    <source>
        <dbReference type="SAM" id="SignalP"/>
    </source>
</evidence>
<evidence type="ECO:0000256" key="1">
    <source>
        <dbReference type="SAM" id="MobiDB-lite"/>
    </source>
</evidence>
<sequence>MKFTVNWLLLPMALNLCTCGGRTECVKRSKLAVIANLQTKRCENNVNDFFYTQDADNNLPHKYNFDYKGLTIEILFLDTCGTNQETLKAIFKTIMWANIDCLYPPYFLGLIGPEKQDNLNVSQKITSALEIPHIVPIHSSTVNTHQILPLLDPLIIKGLFKLIGIFGWTSFFMQSNSENDLINKIVHQFTIEASSKKYCLLTNKDSAVHFIFLGTPNKNFFNDVHNSTIIFVSDKNLDRYMTNYNSTNTFLILDNLMEDNDLKSEEYQLVLKKKMPMLNKKDKLFFVTDAIKIYVNAINSLCESNNCYINKDLKQWNEIILDKITSKNHNEEIKKTFFTYKLKSRFGQMQSMGKIMHLNNDVEIYWNNHLLNPSIIPNQILVLNDFKDFFITSKTKNNCAQNIINFNEINKVKESNIPTTVIISELTESEWWTMVGTVAGVGIAMFAVGFIAVYIIYTNIRGPTIAKGSGREDLDRDSSLRRVGSDRQPSSNTGRSSRVIRGLQRRDSRSSIRSNISDKSV</sequence>
<evidence type="ECO:0000313" key="5">
    <source>
        <dbReference type="Proteomes" id="UP000002358"/>
    </source>
</evidence>
<evidence type="ECO:0000313" key="4">
    <source>
        <dbReference type="EnsemblMetazoa" id="XP_031786237"/>
    </source>
</evidence>
<proteinExistence type="predicted"/>
<protein>
    <submittedName>
        <fullName evidence="4">Uncharacterized protein</fullName>
    </submittedName>
</protein>